<feature type="domain" description="FecR N-terminal" evidence="3">
    <location>
        <begin position="15"/>
        <end position="54"/>
    </location>
</feature>
<evidence type="ECO:0000313" key="4">
    <source>
        <dbReference type="EMBL" id="TWT20591.1"/>
    </source>
</evidence>
<dbReference type="Proteomes" id="UP000315949">
    <property type="component" value="Unassembled WGS sequence"/>
</dbReference>
<dbReference type="Gene3D" id="3.55.50.30">
    <property type="match status" value="1"/>
</dbReference>
<dbReference type="OrthoDB" id="9771237at2"/>
<dbReference type="EMBL" id="VOHE01000002">
    <property type="protein sequence ID" value="TWT20591.1"/>
    <property type="molecule type" value="Genomic_DNA"/>
</dbReference>
<feature type="domain" description="FecR protein" evidence="2">
    <location>
        <begin position="115"/>
        <end position="208"/>
    </location>
</feature>
<keyword evidence="1" id="KW-1133">Transmembrane helix</keyword>
<gene>
    <name evidence="4" type="ORF">FQY79_04445</name>
</gene>
<evidence type="ECO:0000256" key="1">
    <source>
        <dbReference type="SAM" id="Phobius"/>
    </source>
</evidence>
<dbReference type="GO" id="GO:0016989">
    <property type="term" value="F:sigma factor antagonist activity"/>
    <property type="evidence" value="ECO:0007669"/>
    <property type="project" value="TreeGrafter"/>
</dbReference>
<keyword evidence="1" id="KW-0472">Membrane</keyword>
<feature type="transmembrane region" description="Helical" evidence="1">
    <location>
        <begin position="86"/>
        <end position="104"/>
    </location>
</feature>
<dbReference type="Pfam" id="PF16220">
    <property type="entry name" value="DUF4880"/>
    <property type="match status" value="1"/>
</dbReference>
<dbReference type="PANTHER" id="PTHR30273:SF2">
    <property type="entry name" value="PROTEIN FECR"/>
    <property type="match status" value="1"/>
</dbReference>
<dbReference type="Pfam" id="PF04773">
    <property type="entry name" value="FecR"/>
    <property type="match status" value="1"/>
</dbReference>
<dbReference type="PANTHER" id="PTHR30273">
    <property type="entry name" value="PERIPLASMIC SIGNAL SENSOR AND SIGMA FACTOR ACTIVATOR FECR-RELATED"/>
    <property type="match status" value="1"/>
</dbReference>
<dbReference type="Gene3D" id="2.60.120.1440">
    <property type="match status" value="1"/>
</dbReference>
<proteinExistence type="predicted"/>
<dbReference type="InterPro" id="IPR032623">
    <property type="entry name" value="FecR_N"/>
</dbReference>
<evidence type="ECO:0000313" key="5">
    <source>
        <dbReference type="Proteomes" id="UP000315949"/>
    </source>
</evidence>
<dbReference type="InterPro" id="IPR012373">
    <property type="entry name" value="Ferrdict_sens_TM"/>
</dbReference>
<sequence length="326" mass="35726">MNTTIDARRRKAVEDASHWHVTLQAGDVSDDQLQEWARWMEASPEHAKAFDDIALLWEAAGALPDDAALPPPPAAARERVRAPRRWPWALAAMLALTVAAHLLLPGPGDERDARTLATAIAERRELTLDDGSRLELDAATEIAVRYDARRREVVLSRGRVFFDVARDTDRPFVVQAGGTSSQVLGTRFAVGLRRDGSVAVTVGEGRVRVASAAGLQQELGRDQQVEYRPGHGLGAPRETNANLATAWRSGTVVYQSEPLDRVIDDLNRYSHLPVRLEDPSLAAVEVTGLWRLANIDAWVDGLAASLQLQVRRTPEAIVLARGRRSG</sequence>
<evidence type="ECO:0000259" key="3">
    <source>
        <dbReference type="Pfam" id="PF16220"/>
    </source>
</evidence>
<evidence type="ECO:0000259" key="2">
    <source>
        <dbReference type="Pfam" id="PF04773"/>
    </source>
</evidence>
<comment type="caution">
    <text evidence="4">The sequence shown here is derived from an EMBL/GenBank/DDBJ whole genome shotgun (WGS) entry which is preliminary data.</text>
</comment>
<organism evidence="4 5">
    <name type="scientific">Luteimonas wenzhouensis</name>
    <dbReference type="NCBI Taxonomy" id="2599615"/>
    <lineage>
        <taxon>Bacteria</taxon>
        <taxon>Pseudomonadati</taxon>
        <taxon>Pseudomonadota</taxon>
        <taxon>Gammaproteobacteria</taxon>
        <taxon>Lysobacterales</taxon>
        <taxon>Lysobacteraceae</taxon>
        <taxon>Luteimonas</taxon>
    </lineage>
</organism>
<dbReference type="AlphaFoldDB" id="A0A5C5U2J0"/>
<dbReference type="RefSeq" id="WP_146311198.1">
    <property type="nucleotide sequence ID" value="NZ_VOHE01000002.1"/>
</dbReference>
<dbReference type="InterPro" id="IPR006860">
    <property type="entry name" value="FecR"/>
</dbReference>
<reference evidence="4 5" key="1">
    <citation type="submission" date="2019-07" db="EMBL/GenBank/DDBJ databases">
        <title>Luteimonas sp. YD-1 nov., isolated from acidic soil.</title>
        <authorList>
            <person name="Zhou J."/>
        </authorList>
    </citation>
    <scope>NUCLEOTIDE SEQUENCE [LARGE SCALE GENOMIC DNA]</scope>
    <source>
        <strain evidence="4 5">YD-1</strain>
    </source>
</reference>
<name>A0A5C5U2J0_9GAMM</name>
<accession>A0A5C5U2J0</accession>
<keyword evidence="1" id="KW-0812">Transmembrane</keyword>
<protein>
    <submittedName>
        <fullName evidence="4">DUF4880 domain-containing protein</fullName>
    </submittedName>
</protein>
<keyword evidence="5" id="KW-1185">Reference proteome</keyword>
<dbReference type="PIRSF" id="PIRSF018266">
    <property type="entry name" value="FecR"/>
    <property type="match status" value="1"/>
</dbReference>